<dbReference type="OrthoDB" id="9778870at2"/>
<proteinExistence type="inferred from homology"/>
<dbReference type="PANTHER" id="PTHR46743:SF2">
    <property type="entry name" value="TEICHOIC ACIDS EXPORT ATP-BINDING PROTEIN TAGH"/>
    <property type="match status" value="1"/>
</dbReference>
<dbReference type="GO" id="GO:0016887">
    <property type="term" value="F:ATP hydrolysis activity"/>
    <property type="evidence" value="ECO:0007669"/>
    <property type="project" value="InterPro"/>
</dbReference>
<evidence type="ECO:0000313" key="7">
    <source>
        <dbReference type="Proteomes" id="UP000314011"/>
    </source>
</evidence>
<protein>
    <submittedName>
        <fullName evidence="6">ABC transporter ATP-binding protein</fullName>
    </submittedName>
</protein>
<dbReference type="InterPro" id="IPR015860">
    <property type="entry name" value="ABC_transpr_TagH-like"/>
</dbReference>
<dbReference type="Gene3D" id="3.40.50.300">
    <property type="entry name" value="P-loop containing nucleotide triphosphate hydrolases"/>
    <property type="match status" value="1"/>
</dbReference>
<keyword evidence="3" id="KW-0547">Nucleotide-binding</keyword>
<dbReference type="GO" id="GO:0140359">
    <property type="term" value="F:ABC-type transporter activity"/>
    <property type="evidence" value="ECO:0007669"/>
    <property type="project" value="InterPro"/>
</dbReference>
<dbReference type="InterPro" id="IPR027417">
    <property type="entry name" value="P-loop_NTPase"/>
</dbReference>
<dbReference type="InterPro" id="IPR003439">
    <property type="entry name" value="ABC_transporter-like_ATP-bd"/>
</dbReference>
<dbReference type="InterPro" id="IPR017871">
    <property type="entry name" value="ABC_transporter-like_CS"/>
</dbReference>
<dbReference type="SUPFAM" id="SSF52540">
    <property type="entry name" value="P-loop containing nucleoside triphosphate hydrolases"/>
    <property type="match status" value="1"/>
</dbReference>
<evidence type="ECO:0000256" key="1">
    <source>
        <dbReference type="ARBA" id="ARBA00005417"/>
    </source>
</evidence>
<dbReference type="EMBL" id="VFFF01000005">
    <property type="protein sequence ID" value="TNY30546.1"/>
    <property type="molecule type" value="Genomic_DNA"/>
</dbReference>
<dbReference type="GO" id="GO:0005524">
    <property type="term" value="F:ATP binding"/>
    <property type="evidence" value="ECO:0007669"/>
    <property type="project" value="UniProtKB-KW"/>
</dbReference>
<dbReference type="Proteomes" id="UP000314011">
    <property type="component" value="Unassembled WGS sequence"/>
</dbReference>
<keyword evidence="4 6" id="KW-0067">ATP-binding</keyword>
<evidence type="ECO:0000256" key="2">
    <source>
        <dbReference type="ARBA" id="ARBA00022448"/>
    </source>
</evidence>
<evidence type="ECO:0000256" key="3">
    <source>
        <dbReference type="ARBA" id="ARBA00022741"/>
    </source>
</evidence>
<comment type="similarity">
    <text evidence="1">Belongs to the ABC transporter superfamily.</text>
</comment>
<dbReference type="AlphaFoldDB" id="A0A5C5G7A2"/>
<name>A0A5C5G7A2_9RHOB</name>
<reference evidence="6 7" key="1">
    <citation type="submission" date="2019-06" db="EMBL/GenBank/DDBJ databases">
        <title>Genome of new Rhodobacteraceae sp. SM1903.</title>
        <authorList>
            <person name="Ren X."/>
        </authorList>
    </citation>
    <scope>NUCLEOTIDE SEQUENCE [LARGE SCALE GENOMIC DNA]</scope>
    <source>
        <strain evidence="6 7">SM1903</strain>
    </source>
</reference>
<dbReference type="SMART" id="SM00382">
    <property type="entry name" value="AAA"/>
    <property type="match status" value="1"/>
</dbReference>
<evidence type="ECO:0000259" key="5">
    <source>
        <dbReference type="PROSITE" id="PS50893"/>
    </source>
</evidence>
<dbReference type="GO" id="GO:0016020">
    <property type="term" value="C:membrane"/>
    <property type="evidence" value="ECO:0007669"/>
    <property type="project" value="InterPro"/>
</dbReference>
<organism evidence="6 7">
    <name type="scientific">Pelagovum pacificum</name>
    <dbReference type="NCBI Taxonomy" id="2588711"/>
    <lineage>
        <taxon>Bacteria</taxon>
        <taxon>Pseudomonadati</taxon>
        <taxon>Pseudomonadota</taxon>
        <taxon>Alphaproteobacteria</taxon>
        <taxon>Rhodobacterales</taxon>
        <taxon>Paracoccaceae</taxon>
        <taxon>Pelagovum</taxon>
    </lineage>
</organism>
<dbReference type="PROSITE" id="PS00211">
    <property type="entry name" value="ABC_TRANSPORTER_1"/>
    <property type="match status" value="1"/>
</dbReference>
<comment type="caution">
    <text evidence="6">The sequence shown here is derived from an EMBL/GenBank/DDBJ whole genome shotgun (WGS) entry which is preliminary data.</text>
</comment>
<dbReference type="RefSeq" id="WP_140197599.1">
    <property type="nucleotide sequence ID" value="NZ_CP065916.1"/>
</dbReference>
<dbReference type="InterPro" id="IPR003593">
    <property type="entry name" value="AAA+_ATPase"/>
</dbReference>
<keyword evidence="7" id="KW-1185">Reference proteome</keyword>
<dbReference type="PROSITE" id="PS50893">
    <property type="entry name" value="ABC_TRANSPORTER_2"/>
    <property type="match status" value="1"/>
</dbReference>
<accession>A0A5C5G7A2</accession>
<dbReference type="Pfam" id="PF00005">
    <property type="entry name" value="ABC_tran"/>
    <property type="match status" value="1"/>
</dbReference>
<keyword evidence="2" id="KW-0813">Transport</keyword>
<evidence type="ECO:0000313" key="6">
    <source>
        <dbReference type="EMBL" id="TNY30546.1"/>
    </source>
</evidence>
<dbReference type="PANTHER" id="PTHR46743">
    <property type="entry name" value="TEICHOIC ACIDS EXPORT ATP-BINDING PROTEIN TAGH"/>
    <property type="match status" value="1"/>
</dbReference>
<dbReference type="InterPro" id="IPR050683">
    <property type="entry name" value="Bact_Polysacc_Export_ATP-bd"/>
</dbReference>
<dbReference type="CDD" id="cd03220">
    <property type="entry name" value="ABC_KpsT_Wzt"/>
    <property type="match status" value="1"/>
</dbReference>
<evidence type="ECO:0000256" key="4">
    <source>
        <dbReference type="ARBA" id="ARBA00022840"/>
    </source>
</evidence>
<sequence>MIRFEHLSKSFWIRGHKKVVIDDLTMTLPTGKSLALLGRNGAGKTTLLSIIAGIQAADSGEVISDGTISWPVAFGGSFHRDLTGAQNVRFVARAYGVDSEELIEFVEDFAEIGRHFHMPVRSYSAGMRARLTFGLSMGIRFDTYLIDEVTAVGDANFNRKSQAVFLARVKNASAIMVSHSTGKLRGFCDSGIVLNDGRMEYYDDLDEAIARHEEINLTPLARKRA</sequence>
<gene>
    <name evidence="6" type="ORF">FHY64_19675</name>
</gene>
<feature type="domain" description="ABC transporter" evidence="5">
    <location>
        <begin position="2"/>
        <end position="221"/>
    </location>
</feature>